<feature type="region of interest" description="Disordered" evidence="1">
    <location>
        <begin position="32"/>
        <end position="57"/>
    </location>
</feature>
<name>A0A4Z1EPK4_9HELO</name>
<feature type="compositionally biased region" description="Basic and acidic residues" evidence="1">
    <location>
        <begin position="847"/>
        <end position="866"/>
    </location>
</feature>
<protein>
    <submittedName>
        <fullName evidence="2">Uncharacterized protein</fullName>
    </submittedName>
</protein>
<feature type="region of interest" description="Disordered" evidence="1">
    <location>
        <begin position="71"/>
        <end position="234"/>
    </location>
</feature>
<feature type="compositionally biased region" description="Polar residues" evidence="1">
    <location>
        <begin position="359"/>
        <end position="373"/>
    </location>
</feature>
<dbReference type="AlphaFoldDB" id="A0A4Z1EPK4"/>
<feature type="region of interest" description="Disordered" evidence="1">
    <location>
        <begin position="1"/>
        <end position="20"/>
    </location>
</feature>
<feature type="compositionally biased region" description="Basic and acidic residues" evidence="1">
    <location>
        <begin position="250"/>
        <end position="267"/>
    </location>
</feature>
<feature type="compositionally biased region" description="Pro residues" evidence="1">
    <location>
        <begin position="687"/>
        <end position="697"/>
    </location>
</feature>
<feature type="compositionally biased region" description="Acidic residues" evidence="1">
    <location>
        <begin position="331"/>
        <end position="343"/>
    </location>
</feature>
<gene>
    <name evidence="2" type="ORF">BTUL_0057g00210</name>
</gene>
<reference evidence="2 3" key="1">
    <citation type="submission" date="2017-12" db="EMBL/GenBank/DDBJ databases">
        <title>Comparative genomics of Botrytis spp.</title>
        <authorList>
            <person name="Valero-Jimenez C.A."/>
            <person name="Tapia P."/>
            <person name="Veloso J."/>
            <person name="Silva-Moreno E."/>
            <person name="Staats M."/>
            <person name="Valdes J.H."/>
            <person name="Van Kan J.A.L."/>
        </authorList>
    </citation>
    <scope>NUCLEOTIDE SEQUENCE [LARGE SCALE GENOMIC DNA]</scope>
    <source>
        <strain evidence="2 3">Bt9001</strain>
    </source>
</reference>
<organism evidence="2 3">
    <name type="scientific">Botrytis tulipae</name>
    <dbReference type="NCBI Taxonomy" id="87230"/>
    <lineage>
        <taxon>Eukaryota</taxon>
        <taxon>Fungi</taxon>
        <taxon>Dikarya</taxon>
        <taxon>Ascomycota</taxon>
        <taxon>Pezizomycotina</taxon>
        <taxon>Leotiomycetes</taxon>
        <taxon>Helotiales</taxon>
        <taxon>Sclerotiniaceae</taxon>
        <taxon>Botrytis</taxon>
    </lineage>
</organism>
<comment type="caution">
    <text evidence="2">The sequence shown here is derived from an EMBL/GenBank/DDBJ whole genome shotgun (WGS) entry which is preliminary data.</text>
</comment>
<keyword evidence="3" id="KW-1185">Reference proteome</keyword>
<feature type="region of interest" description="Disordered" evidence="1">
    <location>
        <begin position="250"/>
        <end position="404"/>
    </location>
</feature>
<feature type="compositionally biased region" description="Low complexity" evidence="1">
    <location>
        <begin position="875"/>
        <end position="887"/>
    </location>
</feature>
<dbReference type="Proteomes" id="UP000297777">
    <property type="component" value="Unassembled WGS sequence"/>
</dbReference>
<feature type="compositionally biased region" description="Basic and acidic residues" evidence="1">
    <location>
        <begin position="822"/>
        <end position="837"/>
    </location>
</feature>
<feature type="compositionally biased region" description="Low complexity" evidence="1">
    <location>
        <begin position="203"/>
        <end position="215"/>
    </location>
</feature>
<feature type="region of interest" description="Disordered" evidence="1">
    <location>
        <begin position="681"/>
        <end position="703"/>
    </location>
</feature>
<feature type="region of interest" description="Disordered" evidence="1">
    <location>
        <begin position="814"/>
        <end position="938"/>
    </location>
</feature>
<feature type="region of interest" description="Disordered" evidence="1">
    <location>
        <begin position="727"/>
        <end position="775"/>
    </location>
</feature>
<proteinExistence type="predicted"/>
<feature type="compositionally biased region" description="Basic residues" evidence="1">
    <location>
        <begin position="106"/>
        <end position="116"/>
    </location>
</feature>
<evidence type="ECO:0000256" key="1">
    <source>
        <dbReference type="SAM" id="MobiDB-lite"/>
    </source>
</evidence>
<feature type="compositionally biased region" description="Polar residues" evidence="1">
    <location>
        <begin position="268"/>
        <end position="279"/>
    </location>
</feature>
<feature type="compositionally biased region" description="Basic residues" evidence="1">
    <location>
        <begin position="36"/>
        <end position="46"/>
    </location>
</feature>
<feature type="compositionally biased region" description="Polar residues" evidence="1">
    <location>
        <begin position="125"/>
        <end position="134"/>
    </location>
</feature>
<evidence type="ECO:0000313" key="2">
    <source>
        <dbReference type="EMBL" id="TGO14155.1"/>
    </source>
</evidence>
<dbReference type="EMBL" id="PQXH01000057">
    <property type="protein sequence ID" value="TGO14155.1"/>
    <property type="molecule type" value="Genomic_DNA"/>
</dbReference>
<feature type="compositionally biased region" description="Acidic residues" evidence="1">
    <location>
        <begin position="75"/>
        <end position="86"/>
    </location>
</feature>
<dbReference type="OrthoDB" id="2149705at2759"/>
<sequence length="938" mass="105152">MPPKQKSRPKGSAPVNRTYKAVEPLYQTTFPETKKRVTRNYGKKSKLKLEDQDTLTQMDWVKMHEREELEKQMEDDIEDSQGDYVEEESKRRTKRRRTMGDEPEAKKKKGSKNRRKTLGEEGRTPSFSTQTITQLDYWPLSGARDPEEPEDDPSIYDVPVSSSPAFQPLRRSPRKLSRPTTSDPAQLMPPPQTPRHRKILEIPSSQSPATPTSSQFGGSARKRSPLKEQSTNVIVPFSLRSNTIKSAEKIPKLKVEDTYETGKDESQVLRTPSKHSSPAKTVRFAIPDPSQESFAEETPIKEEHATQRDLSPSPTRRLGTPAPKNMKFEILDSDAEDEEDEESQVVADTPPQNIAGFESLTNAGDTVENTARTPEQDDDRSADDTSRQTEGNVEQESELPETFYGDIGAETQFQAERIMSSSSLSDVQENTPFSDDAAGTVSYGSSQLPQTQYATTQHTQTQYSQIRRTGTQYTPKQTQFGKSQYPESQRLSTQHLDAMAPRSDSSDVFVSIYPTHVENIISREKNHEFRSYSFPATVSRIWIYQIRPLSTLTHMAVIGPPKAPGEITNIDGLGNSEFNKGEKRSKFAYEILELYALANPMTLEELKSRQWFKAAPQKYNKVPPAVLGELIANLLPPLFTQSSSAVENIHPASTLHRKSSTSTESQEVLDQITNNIQQFSHTQAPTSLPPSSPPSSPPIATQTPVIHVPSSQRQFVRLSQASTVDYTQTQTPFTPRRLRNEQKETPIPEVIPESPAKSIPSSSRGSSPVQILTPIVPRRGERRVIEIESQSDDEDDLDEDSLPVVVARRESLAIEIESQIEDENRDKRDGSNEKDDGHDTEDEENEDKSIPDNDAIEEHGEQESHHPSSTPAPYSLIRSSQLMSRSQMMREQDSLIDREISGPPPPPTDVAAYLNWQSTQDAQTGCGPWPSDSDDEDL</sequence>
<accession>A0A4Z1EPK4</accession>
<feature type="compositionally biased region" description="Basic and acidic residues" evidence="1">
    <location>
        <begin position="888"/>
        <end position="900"/>
    </location>
</feature>
<feature type="compositionally biased region" description="Basic and acidic residues" evidence="1">
    <location>
        <begin position="298"/>
        <end position="307"/>
    </location>
</feature>
<evidence type="ECO:0000313" key="3">
    <source>
        <dbReference type="Proteomes" id="UP000297777"/>
    </source>
</evidence>
<feature type="compositionally biased region" description="Low complexity" evidence="1">
    <location>
        <begin position="752"/>
        <end position="768"/>
    </location>
</feature>